<accession>A0A444TYC0</accession>
<keyword evidence="7" id="KW-0325">Glycoprotein</keyword>
<dbReference type="Pfam" id="PF00019">
    <property type="entry name" value="TGF_beta"/>
    <property type="match status" value="1"/>
</dbReference>
<sequence length="378" mass="42632">MSCFHPTVVFLTLTLFCASHGGDVDDLKKQEKFFLNSLGLSSRPQPSGPVPVPSVLWKIFNKKTTAKGSNSGTENDPCRVSEFNVRGNIVRFIQDQGNAIPGTSRQCPMCTERHLYFNISVLEEVEQLTLAQLEVTFNRNSYHRTRNARTFSLSLYKVLKTALKGVSPESSRKLLLSQSFESVHKSINFNLTDIAATWRDHRRNFGMVLVIHPDLTSDQDDPVKVISSENELGHPPHFGAQALLYTSLVAVSLNPLQCRSRRKRSAYYLPVTPSNVCKPRRLYIDFKDVGWQDWIIAPQGYMANYCQGECPFPLSESLNGTNHAILQTLVHSFDPKGTPQPCCVPIKLSPISMLYYDNNDNVVLRHYEDMVVDECGCR</sequence>
<evidence type="ECO:0000256" key="3">
    <source>
        <dbReference type="ARBA" id="ARBA00022525"/>
    </source>
</evidence>
<dbReference type="GO" id="GO:0005125">
    <property type="term" value="F:cytokine activity"/>
    <property type="evidence" value="ECO:0007669"/>
    <property type="project" value="TreeGrafter"/>
</dbReference>
<feature type="signal peptide" evidence="9">
    <location>
        <begin position="1"/>
        <end position="21"/>
    </location>
</feature>
<keyword evidence="12" id="KW-1185">Reference proteome</keyword>
<feature type="chain" id="PRO_5019542459" evidence="9">
    <location>
        <begin position="22"/>
        <end position="378"/>
    </location>
</feature>
<dbReference type="PROSITE" id="PS51362">
    <property type="entry name" value="TGF_BETA_2"/>
    <property type="match status" value="1"/>
</dbReference>
<dbReference type="GO" id="GO:0008083">
    <property type="term" value="F:growth factor activity"/>
    <property type="evidence" value="ECO:0007669"/>
    <property type="project" value="UniProtKB-KW"/>
</dbReference>
<keyword evidence="6" id="KW-1015">Disulfide bond</keyword>
<evidence type="ECO:0000256" key="5">
    <source>
        <dbReference type="ARBA" id="ARBA00023030"/>
    </source>
</evidence>
<evidence type="ECO:0000256" key="1">
    <source>
        <dbReference type="ARBA" id="ARBA00004613"/>
    </source>
</evidence>
<dbReference type="GO" id="GO:0005615">
    <property type="term" value="C:extracellular space"/>
    <property type="evidence" value="ECO:0007669"/>
    <property type="project" value="TreeGrafter"/>
</dbReference>
<dbReference type="InterPro" id="IPR029034">
    <property type="entry name" value="Cystine-knot_cytokine"/>
</dbReference>
<evidence type="ECO:0000256" key="9">
    <source>
        <dbReference type="SAM" id="SignalP"/>
    </source>
</evidence>
<dbReference type="PANTHER" id="PTHR11848">
    <property type="entry name" value="TGF-BETA FAMILY"/>
    <property type="match status" value="1"/>
</dbReference>
<dbReference type="AlphaFoldDB" id="A0A444TYC0"/>
<keyword evidence="3" id="KW-0964">Secreted</keyword>
<dbReference type="Gene3D" id="2.10.90.10">
    <property type="entry name" value="Cystine-knot cytokines"/>
    <property type="match status" value="1"/>
</dbReference>
<evidence type="ECO:0000256" key="6">
    <source>
        <dbReference type="ARBA" id="ARBA00023157"/>
    </source>
</evidence>
<dbReference type="CDD" id="cd13764">
    <property type="entry name" value="TGF_beta_GDF1_3_like"/>
    <property type="match status" value="1"/>
</dbReference>
<dbReference type="GO" id="GO:0048513">
    <property type="term" value="P:animal organ development"/>
    <property type="evidence" value="ECO:0007669"/>
    <property type="project" value="UniProtKB-ARBA"/>
</dbReference>
<dbReference type="Pfam" id="PF00688">
    <property type="entry name" value="TGFb_propeptide"/>
    <property type="match status" value="1"/>
</dbReference>
<dbReference type="FunFam" id="2.10.90.10:FF:000001">
    <property type="entry name" value="Bone morphogenetic protein 4"/>
    <property type="match status" value="1"/>
</dbReference>
<dbReference type="InterPro" id="IPR001839">
    <property type="entry name" value="TGF-b_C"/>
</dbReference>
<dbReference type="PANTHER" id="PTHR11848:SF300">
    <property type="entry name" value="CVG1 PROTEIN"/>
    <property type="match status" value="1"/>
</dbReference>
<evidence type="ECO:0000256" key="8">
    <source>
        <dbReference type="RuleBase" id="RU000354"/>
    </source>
</evidence>
<reference evidence="11 12" key="1">
    <citation type="submission" date="2019-01" db="EMBL/GenBank/DDBJ databases">
        <title>Draft Genome and Complete Hox-Cluster Characterization of the Sterlet Sturgeon (Acipenser ruthenus).</title>
        <authorList>
            <person name="Wei Q."/>
        </authorList>
    </citation>
    <scope>NUCLEOTIDE SEQUENCE [LARGE SCALE GENOMIC DNA]</scope>
    <source>
        <strain evidence="11">WHYD16114868_AA</strain>
        <tissue evidence="11">Blood</tissue>
    </source>
</reference>
<evidence type="ECO:0000313" key="11">
    <source>
        <dbReference type="EMBL" id="RXM27927.1"/>
    </source>
</evidence>
<keyword evidence="4 9" id="KW-0732">Signal</keyword>
<dbReference type="PROSITE" id="PS00250">
    <property type="entry name" value="TGF_BETA_1"/>
    <property type="match status" value="1"/>
</dbReference>
<comment type="caution">
    <text evidence="11">The sequence shown here is derived from an EMBL/GenBank/DDBJ whole genome shotgun (WGS) entry which is preliminary data.</text>
</comment>
<evidence type="ECO:0000256" key="4">
    <source>
        <dbReference type="ARBA" id="ARBA00022729"/>
    </source>
</evidence>
<dbReference type="Gene3D" id="2.60.120.970">
    <property type="match status" value="1"/>
</dbReference>
<comment type="similarity">
    <text evidence="2 8">Belongs to the TGF-beta family.</text>
</comment>
<evidence type="ECO:0000256" key="7">
    <source>
        <dbReference type="ARBA" id="ARBA00023180"/>
    </source>
</evidence>
<proteinExistence type="inferred from homology"/>
<dbReference type="SMART" id="SM00204">
    <property type="entry name" value="TGFB"/>
    <property type="match status" value="1"/>
</dbReference>
<dbReference type="Proteomes" id="UP000289886">
    <property type="component" value="Unassembled WGS sequence"/>
</dbReference>
<protein>
    <submittedName>
        <fullName evidence="11">Protein DVR-1</fullName>
    </submittedName>
</protein>
<dbReference type="EMBL" id="SCEB01215746">
    <property type="protein sequence ID" value="RXM27927.1"/>
    <property type="molecule type" value="Genomic_DNA"/>
</dbReference>
<evidence type="ECO:0000259" key="10">
    <source>
        <dbReference type="PROSITE" id="PS51362"/>
    </source>
</evidence>
<dbReference type="InterPro" id="IPR001111">
    <property type="entry name" value="TGF-b_propeptide"/>
</dbReference>
<comment type="subcellular location">
    <subcellularLocation>
        <location evidence="1">Secreted</location>
    </subcellularLocation>
</comment>
<name>A0A444TYC0_ACIRT</name>
<dbReference type="SUPFAM" id="SSF57501">
    <property type="entry name" value="Cystine-knot cytokines"/>
    <property type="match status" value="1"/>
</dbReference>
<gene>
    <name evidence="11" type="ORF">EOD39_2825</name>
</gene>
<evidence type="ECO:0000256" key="2">
    <source>
        <dbReference type="ARBA" id="ARBA00006656"/>
    </source>
</evidence>
<dbReference type="FunFam" id="2.60.120.970:FF:000020">
    <property type="entry name" value="growth/differentiation factor 3"/>
    <property type="match status" value="1"/>
</dbReference>
<dbReference type="InterPro" id="IPR015615">
    <property type="entry name" value="TGF-beta-rel"/>
</dbReference>
<dbReference type="InterPro" id="IPR017948">
    <property type="entry name" value="TGFb_CS"/>
</dbReference>
<keyword evidence="5 8" id="KW-0339">Growth factor</keyword>
<feature type="domain" description="TGF-beta family profile" evidence="10">
    <location>
        <begin position="261"/>
        <end position="378"/>
    </location>
</feature>
<organism evidence="11 12">
    <name type="scientific">Acipenser ruthenus</name>
    <name type="common">Sterlet sturgeon</name>
    <dbReference type="NCBI Taxonomy" id="7906"/>
    <lineage>
        <taxon>Eukaryota</taxon>
        <taxon>Metazoa</taxon>
        <taxon>Chordata</taxon>
        <taxon>Craniata</taxon>
        <taxon>Vertebrata</taxon>
        <taxon>Euteleostomi</taxon>
        <taxon>Actinopterygii</taxon>
        <taxon>Chondrostei</taxon>
        <taxon>Acipenseriformes</taxon>
        <taxon>Acipenseridae</taxon>
        <taxon>Acipenser</taxon>
    </lineage>
</organism>
<evidence type="ECO:0000313" key="12">
    <source>
        <dbReference type="Proteomes" id="UP000289886"/>
    </source>
</evidence>